<dbReference type="Pfam" id="PF01921">
    <property type="entry name" value="tRNA-synt_1f"/>
    <property type="match status" value="1"/>
</dbReference>
<evidence type="ECO:0000256" key="1">
    <source>
        <dbReference type="ARBA" id="ARBA00022490"/>
    </source>
</evidence>
<reference evidence="2 3" key="1">
    <citation type="journal article" date="2016" name="Nat. Commun.">
        <title>Thousands of microbial genomes shed light on interconnected biogeochemical processes in an aquifer system.</title>
        <authorList>
            <person name="Anantharaman K."/>
            <person name="Brown C.T."/>
            <person name="Hug L.A."/>
            <person name="Sharon I."/>
            <person name="Castelle C.J."/>
            <person name="Probst A.J."/>
            <person name="Thomas B.C."/>
            <person name="Singh A."/>
            <person name="Wilkins M.J."/>
            <person name="Karaoz U."/>
            <person name="Brodie E.L."/>
            <person name="Williams K.H."/>
            <person name="Hubbard S.S."/>
            <person name="Banfield J.F."/>
        </authorList>
    </citation>
    <scope>NUCLEOTIDE SEQUENCE [LARGE SCALE GENOMIC DNA]</scope>
</reference>
<feature type="non-terminal residue" evidence="2">
    <location>
        <position position="371"/>
    </location>
</feature>
<dbReference type="PANTHER" id="PTHR37940">
    <property type="entry name" value="LYSINE--TRNA LIGASE"/>
    <property type="match status" value="1"/>
</dbReference>
<name>A0A1F7HL70_9BACT</name>
<proteinExistence type="predicted"/>
<dbReference type="InterPro" id="IPR002904">
    <property type="entry name" value="Lys-tRNA-ligase"/>
</dbReference>
<dbReference type="PANTHER" id="PTHR37940:SF1">
    <property type="entry name" value="LYSINE--TRNA LIGASE"/>
    <property type="match status" value="1"/>
</dbReference>
<dbReference type="Proteomes" id="UP000177199">
    <property type="component" value="Unassembled WGS sequence"/>
</dbReference>
<organism evidence="2 3">
    <name type="scientific">Candidatus Roizmanbacteria bacterium RIFCSPHIGHO2_12_FULL_33_9</name>
    <dbReference type="NCBI Taxonomy" id="1802045"/>
    <lineage>
        <taxon>Bacteria</taxon>
        <taxon>Candidatus Roizmaniibacteriota</taxon>
    </lineage>
</organism>
<evidence type="ECO:0000313" key="2">
    <source>
        <dbReference type="EMBL" id="OGK31522.1"/>
    </source>
</evidence>
<dbReference type="EMBL" id="MFZV01000004">
    <property type="protein sequence ID" value="OGK31522.1"/>
    <property type="molecule type" value="Genomic_DNA"/>
</dbReference>
<dbReference type="GO" id="GO:0005524">
    <property type="term" value="F:ATP binding"/>
    <property type="evidence" value="ECO:0007669"/>
    <property type="project" value="InterPro"/>
</dbReference>
<dbReference type="AlphaFoldDB" id="A0A1F7HL70"/>
<comment type="caution">
    <text evidence="2">The sequence shown here is derived from an EMBL/GenBank/DDBJ whole genome shotgun (WGS) entry which is preliminary data.</text>
</comment>
<sequence>MIWVDREVKEIKKRNKKLEWVDDMKTPSGRVHIGSLRGVVVHDMVYKVLIENGVNAKYTYVFDDHDPMDAIPSYLEYKKWEKYAGMQFYKIPSPKKGFKNFAQYYAEEFIKVFNSINSYPQIIWASQLYNGGKMNGVIKIVLDNSKQIRNIYNKAFDKKKPKDWHPFNVVCEKCKKIGTTYVYKWDGKEVFYRCEQKMVAWAAGCGYEGKTSPYDGNGKLVWRVDWPAKWKVIGVTVEGAGKDHMSAGGSYEIAKIICDKVLSYSAPYPIPYEFFNVRGKKMSSSKGLGVSAKEIAELVPPSILRFIIVRTPIHKAIDFDTDLDTINKLFDDYDICFNAYFDKIENKIPEGKKGEVLLDFARIAELSQVNS</sequence>
<keyword evidence="2" id="KW-0436">Ligase</keyword>
<gene>
    <name evidence="2" type="ORF">A3F29_04240</name>
</gene>
<keyword evidence="1" id="KW-0963">Cytoplasm</keyword>
<accession>A0A1F7HL70</accession>
<dbReference type="GO" id="GO:0006430">
    <property type="term" value="P:lysyl-tRNA aminoacylation"/>
    <property type="evidence" value="ECO:0007669"/>
    <property type="project" value="InterPro"/>
</dbReference>
<dbReference type="Gene3D" id="3.40.50.620">
    <property type="entry name" value="HUPs"/>
    <property type="match status" value="2"/>
</dbReference>
<dbReference type="GO" id="GO:0004824">
    <property type="term" value="F:lysine-tRNA ligase activity"/>
    <property type="evidence" value="ECO:0007669"/>
    <property type="project" value="InterPro"/>
</dbReference>
<evidence type="ECO:0000313" key="3">
    <source>
        <dbReference type="Proteomes" id="UP000177199"/>
    </source>
</evidence>
<dbReference type="GO" id="GO:0005737">
    <property type="term" value="C:cytoplasm"/>
    <property type="evidence" value="ECO:0007669"/>
    <property type="project" value="InterPro"/>
</dbReference>
<dbReference type="InterPro" id="IPR014729">
    <property type="entry name" value="Rossmann-like_a/b/a_fold"/>
</dbReference>
<dbReference type="SUPFAM" id="SSF52374">
    <property type="entry name" value="Nucleotidylyl transferase"/>
    <property type="match status" value="1"/>
</dbReference>
<dbReference type="NCBIfam" id="TIGR00467">
    <property type="entry name" value="lysS_arch"/>
    <property type="match status" value="1"/>
</dbReference>
<protein>
    <submittedName>
        <fullName evidence="2">Lysine--tRNA ligase</fullName>
    </submittedName>
</protein>